<sequence>MSRWLDALPEPFTSCRPLSQPFAHSKGEKAPESGPEDVKVLESKYDILLMSLIPIKSLLLSFDGYSAQAVYDVVSCMSPLFKRVDGSELPSAEFLRRHSRNLEKLQIYPVKLGTTTRHPHERQDLDAAVLYRLFPHFSHLNLAGYTTLLSSDPHDVRTRNVQATNRISRLQLETVSGDFWSIHALGLTSKPVRLKISIYPEAVAGMRTLLSETCSRNIYLDLNMPENDNLTEKAWRSYEGLFEIYQRRRPTLHSTSPCDCAFWSYCWSIIWCASFLEMCTALKISNLEVSITIGFRTLFACTSGDINASQQPRRVSNETDAWVFAMHIAERIVTLYFEVEDRAL</sequence>
<dbReference type="EMBL" id="KV722488">
    <property type="protein sequence ID" value="OCH87355.1"/>
    <property type="molecule type" value="Genomic_DNA"/>
</dbReference>
<reference evidence="1 2" key="1">
    <citation type="submission" date="2016-07" db="EMBL/GenBank/DDBJ databases">
        <title>Draft genome of the white-rot fungus Obba rivulosa 3A-2.</title>
        <authorList>
            <consortium name="DOE Joint Genome Institute"/>
            <person name="Miettinen O."/>
            <person name="Riley R."/>
            <person name="Acob R."/>
            <person name="Barry K."/>
            <person name="Cullen D."/>
            <person name="De Vries R."/>
            <person name="Hainaut M."/>
            <person name="Hatakka A."/>
            <person name="Henrissat B."/>
            <person name="Hilden K."/>
            <person name="Kuo R."/>
            <person name="Labutti K."/>
            <person name="Lipzen A."/>
            <person name="Makela M.R."/>
            <person name="Sandor L."/>
            <person name="Spatafora J.W."/>
            <person name="Grigoriev I.V."/>
            <person name="Hibbett D.S."/>
        </authorList>
    </citation>
    <scope>NUCLEOTIDE SEQUENCE [LARGE SCALE GENOMIC DNA]</scope>
    <source>
        <strain evidence="1 2">3A-2</strain>
    </source>
</reference>
<dbReference type="AlphaFoldDB" id="A0A8E2DGQ6"/>
<evidence type="ECO:0000313" key="1">
    <source>
        <dbReference type="EMBL" id="OCH87355.1"/>
    </source>
</evidence>
<evidence type="ECO:0000313" key="2">
    <source>
        <dbReference type="Proteomes" id="UP000250043"/>
    </source>
</evidence>
<accession>A0A8E2DGQ6</accession>
<proteinExistence type="predicted"/>
<keyword evidence="2" id="KW-1185">Reference proteome</keyword>
<organism evidence="1 2">
    <name type="scientific">Obba rivulosa</name>
    <dbReference type="NCBI Taxonomy" id="1052685"/>
    <lineage>
        <taxon>Eukaryota</taxon>
        <taxon>Fungi</taxon>
        <taxon>Dikarya</taxon>
        <taxon>Basidiomycota</taxon>
        <taxon>Agaricomycotina</taxon>
        <taxon>Agaricomycetes</taxon>
        <taxon>Polyporales</taxon>
        <taxon>Gelatoporiaceae</taxon>
        <taxon>Obba</taxon>
    </lineage>
</organism>
<gene>
    <name evidence="1" type="ORF">OBBRIDRAFT_806107</name>
</gene>
<dbReference type="Proteomes" id="UP000250043">
    <property type="component" value="Unassembled WGS sequence"/>
</dbReference>
<protein>
    <submittedName>
        <fullName evidence="1">Uncharacterized protein</fullName>
    </submittedName>
</protein>
<name>A0A8E2DGQ6_9APHY</name>